<feature type="region of interest" description="Disordered" evidence="1">
    <location>
        <begin position="653"/>
        <end position="685"/>
    </location>
</feature>
<evidence type="ECO:0000313" key="3">
    <source>
        <dbReference type="Proteomes" id="UP000094043"/>
    </source>
</evidence>
<protein>
    <submittedName>
        <fullName evidence="2">Uncharacterized protein</fullName>
    </submittedName>
</protein>
<keyword evidence="3" id="KW-1185">Reference proteome</keyword>
<reference evidence="2" key="2">
    <citation type="journal article" date="2022" name="Elife">
        <title>Obligate sexual reproduction of a homothallic fungus closely related to the Cryptococcus pathogenic species complex.</title>
        <authorList>
            <person name="Passer A.R."/>
            <person name="Clancey S.A."/>
            <person name="Shea T."/>
            <person name="David-Palma M."/>
            <person name="Averette A.F."/>
            <person name="Boekhout T."/>
            <person name="Porcel B.M."/>
            <person name="Nowrousian M."/>
            <person name="Cuomo C.A."/>
            <person name="Sun S."/>
            <person name="Heitman J."/>
            <person name="Coelho M.A."/>
        </authorList>
    </citation>
    <scope>NUCLEOTIDE SEQUENCE</scope>
    <source>
        <strain evidence="2">CBS 7841</strain>
    </source>
</reference>
<evidence type="ECO:0000313" key="2">
    <source>
        <dbReference type="EMBL" id="WVN88450.1"/>
    </source>
</evidence>
<evidence type="ECO:0000256" key="1">
    <source>
        <dbReference type="SAM" id="MobiDB-lite"/>
    </source>
</evidence>
<proteinExistence type="predicted"/>
<sequence>MLGPNGLPLNEYLYQLPPLPETPKRSKEMEENLERAAYTSIPRNFSSIQKINSATVAQTEYKNEKGLKSQDLETNHSMEDTTYTLNSFPAMSTTGCQVRLAKGNGTNAIQVEQSPSYRSSPINPPVPVRRLSASFRLAHMGDISLIGDCSIFGGAASSVGDDSLEYELSNLRSRSSDLDNPRTWDDGKKEKVETKTKTNLNKSSLLPQSPAKHAHLLQSTNNLHSMQPPWSGNDSVMTTAFDDSDDTVIGFEPSRLDQTLPYKTLSDPQASQIVAPVHTQFERTLPLFPSRDSLVAVGREAERSNLDMSTLFPVSPQKATHLLCDDEMILRETLEEISSGFAMPPQNQQKEKEIFVSDADMTMDVRDMMANMRTFKRMSDTEESFVDLLHEKDNDLVRMDMTLLGPDETVILPAGLKSLNDTLHERKLIEGQSAPMSRLKSISRVTEIIQRVKADKMASQTNKRATVAQTPKTVSTARTYRTSATSVVTPVVSKPRLATAPHTTKPGGTLPSIRPTTTISSASLKSIELLASRIAHSETTRTYSFESDPSFKPLLSGRTTEGMLQKTNGNQSTTACRRNDPFATQVLQKSIAPTGREEAKARTGLLVSTMAVATPLTRTPSAKNSVTSARALPRLSVHTGIPAVARLPRAPATSTSISLSVGLPKPGNGTSARSAPTATTSTSAFSKPRISRAFGRNAISATNKLERLPAVTPNNKKSADPSSVICTTMTTSDQLRIRALSTPASTVVHQSFIPSSRSIADTAKRTLTKLNGEAQKTRVGSNLPRSSISRLPVVEGKKSSAPPTPIGKNLASLRMRLDELQARQQSRVARNVN</sequence>
<organism evidence="2 3">
    <name type="scientific">Cryptococcus depauperatus CBS 7841</name>
    <dbReference type="NCBI Taxonomy" id="1295531"/>
    <lineage>
        <taxon>Eukaryota</taxon>
        <taxon>Fungi</taxon>
        <taxon>Dikarya</taxon>
        <taxon>Basidiomycota</taxon>
        <taxon>Agaricomycotina</taxon>
        <taxon>Tremellomycetes</taxon>
        <taxon>Tremellales</taxon>
        <taxon>Cryptococcaceae</taxon>
        <taxon>Cryptococcus</taxon>
    </lineage>
</organism>
<feature type="compositionally biased region" description="Basic and acidic residues" evidence="1">
    <location>
        <begin position="174"/>
        <end position="192"/>
    </location>
</feature>
<feature type="region of interest" description="Disordered" evidence="1">
    <location>
        <begin position="173"/>
        <end position="192"/>
    </location>
</feature>
<gene>
    <name evidence="2" type="ORF">L203_103661</name>
</gene>
<reference evidence="2" key="3">
    <citation type="submission" date="2024-01" db="EMBL/GenBank/DDBJ databases">
        <authorList>
            <person name="Coelho M.A."/>
            <person name="David-Palma M."/>
            <person name="Shea T."/>
            <person name="Sun S."/>
            <person name="Cuomo C.A."/>
            <person name="Heitman J."/>
        </authorList>
    </citation>
    <scope>NUCLEOTIDE SEQUENCE</scope>
    <source>
        <strain evidence="2">CBS 7841</strain>
    </source>
</reference>
<name>A0A1E3IF64_9TREE</name>
<dbReference type="AlphaFoldDB" id="A0A1E3IF64"/>
<dbReference type="GeneID" id="91087871"/>
<dbReference type="OrthoDB" id="2575066at2759"/>
<dbReference type="KEGG" id="cdep:91087871"/>
<dbReference type="VEuPathDB" id="FungiDB:L203_03839"/>
<accession>A0A1E3IF64</accession>
<dbReference type="RefSeq" id="XP_066069150.1">
    <property type="nucleotide sequence ID" value="XM_066213053.1"/>
</dbReference>
<feature type="compositionally biased region" description="Low complexity" evidence="1">
    <location>
        <begin position="670"/>
        <end position="685"/>
    </location>
</feature>
<dbReference type="Proteomes" id="UP000094043">
    <property type="component" value="Chromosome 4"/>
</dbReference>
<dbReference type="EMBL" id="CP143787">
    <property type="protein sequence ID" value="WVN88450.1"/>
    <property type="molecule type" value="Genomic_DNA"/>
</dbReference>
<reference evidence="2" key="1">
    <citation type="submission" date="2016-06" db="EMBL/GenBank/DDBJ databases">
        <authorList>
            <person name="Cuomo C."/>
            <person name="Litvintseva A."/>
            <person name="Heitman J."/>
            <person name="Chen Y."/>
            <person name="Sun S."/>
            <person name="Springer D."/>
            <person name="Dromer F."/>
            <person name="Young S."/>
            <person name="Zeng Q."/>
            <person name="Chapman S."/>
            <person name="Gujja S."/>
            <person name="Saif S."/>
            <person name="Birren B."/>
        </authorList>
    </citation>
    <scope>NUCLEOTIDE SEQUENCE</scope>
    <source>
        <strain evidence="2">CBS 7841</strain>
    </source>
</reference>